<feature type="region of interest" description="G5" evidence="6">
    <location>
        <begin position="260"/>
        <end position="262"/>
    </location>
</feature>
<evidence type="ECO:0000256" key="2">
    <source>
        <dbReference type="ARBA" id="ARBA00022741"/>
    </source>
</evidence>
<evidence type="ECO:0000259" key="9">
    <source>
        <dbReference type="PROSITE" id="PS51713"/>
    </source>
</evidence>
<feature type="region of interest" description="G2" evidence="6">
    <location>
        <begin position="125"/>
        <end position="129"/>
    </location>
</feature>
<dbReference type="PANTHER" id="PTHR42698">
    <property type="entry name" value="GTPASE ERA"/>
    <property type="match status" value="1"/>
</dbReference>
<dbReference type="NCBIfam" id="NF000908">
    <property type="entry name" value="PRK00089.1"/>
    <property type="match status" value="1"/>
</dbReference>
<comment type="similarity">
    <text evidence="1 6 7">Belongs to the TRAFAC class TrmE-Era-EngA-EngB-Septin-like GTPase superfamily. Era GTPase family.</text>
</comment>
<dbReference type="SUPFAM" id="SSF54814">
    <property type="entry name" value="Prokaryotic type KH domain (KH-domain type II)"/>
    <property type="match status" value="1"/>
</dbReference>
<evidence type="ECO:0008006" key="12">
    <source>
        <dbReference type="Google" id="ProtNLM"/>
    </source>
</evidence>
<dbReference type="OMA" id="YVIDHRL"/>
<dbReference type="PROSITE" id="PS51713">
    <property type="entry name" value="G_ERA"/>
    <property type="match status" value="1"/>
</dbReference>
<dbReference type="FunFam" id="3.30.300.20:FF:000052">
    <property type="entry name" value="GTPase Era, mitochondrial"/>
    <property type="match status" value="1"/>
</dbReference>
<dbReference type="VEuPathDB" id="AmoebaDB:DICPUDRAFT_39284"/>
<dbReference type="Proteomes" id="UP000001064">
    <property type="component" value="Unassembled WGS sequence"/>
</dbReference>
<dbReference type="PROSITE" id="PS50823">
    <property type="entry name" value="KH_TYPE_2"/>
    <property type="match status" value="1"/>
</dbReference>
<evidence type="ECO:0000256" key="7">
    <source>
        <dbReference type="RuleBase" id="RU003761"/>
    </source>
</evidence>
<name>F0ZW32_DICPU</name>
<keyword evidence="11" id="KW-1185">Reference proteome</keyword>
<sequence>MIKSITKIINYNNFNNNKNIIRCYSIMKKRYGFEDPIQHQLELINQKEEELRQERSHTPKYKRVVKTHSITPPNLYNTESFRVPPPRKNAKKLNIAVIGAPNAGKSTLVNAIVGEKVCAVSHIEHTTRDAILGVYTEGDTQLLFNDTPGMIKNFNKNTNVREFVNLAWTTVKESDLVLMVVDATNNNQPDTKYIINHLEDQMIELLKKAKLEDIENGEIEDEKDFILVINKVDLVRKKEDLVELISELNEGNIFSDTFVVSATNNVKLDSLKEYLVGKAKLGQWIFEEEVKTDQTDIFRASEIIKEKLYSKLKDEIPYKVIQSTRGWTPTKDGALRIDQDFIVTKASHKSLILGKDGSVIKSIYLEAKKDLEKVFNKRVHLFLTVKEKQSTEHYELVD</sequence>
<evidence type="ECO:0000256" key="1">
    <source>
        <dbReference type="ARBA" id="ARBA00007921"/>
    </source>
</evidence>
<dbReference type="OrthoDB" id="8954335at2759"/>
<keyword evidence="2 6" id="KW-0547">Nucleotide-binding</keyword>
<dbReference type="Gene3D" id="3.30.300.20">
    <property type="match status" value="1"/>
</dbReference>
<dbReference type="InParanoid" id="F0ZW32"/>
<dbReference type="GeneID" id="10507811"/>
<dbReference type="CDD" id="cd04163">
    <property type="entry name" value="Era"/>
    <property type="match status" value="1"/>
</dbReference>
<dbReference type="InterPro" id="IPR005225">
    <property type="entry name" value="Small_GTP-bd"/>
</dbReference>
<evidence type="ECO:0000256" key="5">
    <source>
        <dbReference type="PROSITE-ProRule" id="PRU00118"/>
    </source>
</evidence>
<dbReference type="STRING" id="5786.F0ZW32"/>
<keyword evidence="3 5" id="KW-0694">RNA-binding</keyword>
<dbReference type="GO" id="GO:0019843">
    <property type="term" value="F:rRNA binding"/>
    <property type="evidence" value="ECO:0000318"/>
    <property type="project" value="GO_Central"/>
</dbReference>
<evidence type="ECO:0000256" key="3">
    <source>
        <dbReference type="ARBA" id="ARBA00022884"/>
    </source>
</evidence>
<dbReference type="InterPro" id="IPR006073">
    <property type="entry name" value="GTP-bd"/>
</dbReference>
<dbReference type="InterPro" id="IPR004044">
    <property type="entry name" value="KH_dom_type_2"/>
</dbReference>
<dbReference type="GO" id="GO:0043024">
    <property type="term" value="F:ribosomal small subunit binding"/>
    <property type="evidence" value="ECO:0000318"/>
    <property type="project" value="GO_Central"/>
</dbReference>
<keyword evidence="4 6" id="KW-0342">GTP-binding</keyword>
<dbReference type="CDD" id="cd22534">
    <property type="entry name" value="KH-II_Era"/>
    <property type="match status" value="1"/>
</dbReference>
<dbReference type="Pfam" id="PF07650">
    <property type="entry name" value="KH_2"/>
    <property type="match status" value="1"/>
</dbReference>
<evidence type="ECO:0000313" key="11">
    <source>
        <dbReference type="Proteomes" id="UP000001064"/>
    </source>
</evidence>
<evidence type="ECO:0000256" key="4">
    <source>
        <dbReference type="ARBA" id="ARBA00023134"/>
    </source>
</evidence>
<dbReference type="PRINTS" id="PR00326">
    <property type="entry name" value="GTP1OBG"/>
</dbReference>
<dbReference type="FunFam" id="3.40.50.300:FF:001190">
    <property type="entry name" value="GTP-binding protein ERG"/>
    <property type="match status" value="1"/>
</dbReference>
<feature type="domain" description="KH type-2" evidence="8">
    <location>
        <begin position="312"/>
        <end position="389"/>
    </location>
</feature>
<dbReference type="Pfam" id="PF01926">
    <property type="entry name" value="MMR_HSR1"/>
    <property type="match status" value="1"/>
</dbReference>
<dbReference type="NCBIfam" id="TIGR00231">
    <property type="entry name" value="small_GTP"/>
    <property type="match status" value="1"/>
</dbReference>
<feature type="region of interest" description="G1" evidence="6">
    <location>
        <begin position="99"/>
        <end position="106"/>
    </location>
</feature>
<dbReference type="PANTHER" id="PTHR42698:SF1">
    <property type="entry name" value="GTPASE ERA, MITOCHONDRIAL"/>
    <property type="match status" value="1"/>
</dbReference>
<dbReference type="RefSeq" id="XP_003291620.1">
    <property type="nucleotide sequence ID" value="XM_003291572.1"/>
</dbReference>
<feature type="domain" description="Era-type G" evidence="9">
    <location>
        <begin position="91"/>
        <end position="282"/>
    </location>
</feature>
<dbReference type="SUPFAM" id="SSF52540">
    <property type="entry name" value="P-loop containing nucleoside triphosphate hydrolases"/>
    <property type="match status" value="1"/>
</dbReference>
<dbReference type="InterPro" id="IPR027417">
    <property type="entry name" value="P-loop_NTPase"/>
</dbReference>
<reference evidence="11" key="1">
    <citation type="journal article" date="2011" name="Genome Biol.">
        <title>Comparative genomics of the social amoebae Dictyostelium discoideum and Dictyostelium purpureum.</title>
        <authorList>
            <consortium name="US DOE Joint Genome Institute (JGI-PGF)"/>
            <person name="Sucgang R."/>
            <person name="Kuo A."/>
            <person name="Tian X."/>
            <person name="Salerno W."/>
            <person name="Parikh A."/>
            <person name="Feasley C.L."/>
            <person name="Dalin E."/>
            <person name="Tu H."/>
            <person name="Huang E."/>
            <person name="Barry K."/>
            <person name="Lindquist E."/>
            <person name="Shapiro H."/>
            <person name="Bruce D."/>
            <person name="Schmutz J."/>
            <person name="Salamov A."/>
            <person name="Fey P."/>
            <person name="Gaudet P."/>
            <person name="Anjard C."/>
            <person name="Babu M.M."/>
            <person name="Basu S."/>
            <person name="Bushmanova Y."/>
            <person name="van der Wel H."/>
            <person name="Katoh-Kurasawa M."/>
            <person name="Dinh C."/>
            <person name="Coutinho P.M."/>
            <person name="Saito T."/>
            <person name="Elias M."/>
            <person name="Schaap P."/>
            <person name="Kay R.R."/>
            <person name="Henrissat B."/>
            <person name="Eichinger L."/>
            <person name="Rivero F."/>
            <person name="Putnam N.H."/>
            <person name="West C.M."/>
            <person name="Loomis W.F."/>
            <person name="Chisholm R.L."/>
            <person name="Shaulsky G."/>
            <person name="Strassmann J.E."/>
            <person name="Queller D.C."/>
            <person name="Kuspa A."/>
            <person name="Grigoriev I.V."/>
        </authorList>
    </citation>
    <scope>NUCLEOTIDE SEQUENCE [LARGE SCALE GENOMIC DNA]</scope>
    <source>
        <strain evidence="11">QSDP1</strain>
    </source>
</reference>
<dbReference type="FunCoup" id="F0ZW32">
    <property type="interactions" value="379"/>
</dbReference>
<protein>
    <recommendedName>
        <fullName evidence="12">Era-type G domain-containing protein</fullName>
    </recommendedName>
</protein>
<dbReference type="EMBL" id="GL871226">
    <property type="protein sequence ID" value="EGC31850.1"/>
    <property type="molecule type" value="Genomic_DNA"/>
</dbReference>
<feature type="region of interest" description="G3" evidence="6">
    <location>
        <begin position="146"/>
        <end position="149"/>
    </location>
</feature>
<evidence type="ECO:0000313" key="10">
    <source>
        <dbReference type="EMBL" id="EGC31850.1"/>
    </source>
</evidence>
<dbReference type="InterPro" id="IPR009019">
    <property type="entry name" value="KH_sf_prok-type"/>
</dbReference>
<dbReference type="GO" id="GO:0000028">
    <property type="term" value="P:ribosomal small subunit assembly"/>
    <property type="evidence" value="ECO:0000318"/>
    <property type="project" value="GO_Central"/>
</dbReference>
<dbReference type="KEGG" id="dpp:DICPUDRAFT_39284"/>
<proteinExistence type="inferred from homology"/>
<dbReference type="InterPro" id="IPR005662">
    <property type="entry name" value="GTPase_Era-like"/>
</dbReference>
<accession>F0ZW32</accession>
<dbReference type="InterPro" id="IPR030388">
    <property type="entry name" value="G_ERA_dom"/>
</dbReference>
<dbReference type="HAMAP" id="MF_00367">
    <property type="entry name" value="GTPase_Era"/>
    <property type="match status" value="1"/>
</dbReference>
<feature type="region of interest" description="G4" evidence="6">
    <location>
        <begin position="230"/>
        <end position="233"/>
    </location>
</feature>
<dbReference type="Gene3D" id="3.40.50.300">
    <property type="entry name" value="P-loop containing nucleotide triphosphate hydrolases"/>
    <property type="match status" value="1"/>
</dbReference>
<dbReference type="GO" id="GO:0005525">
    <property type="term" value="F:GTP binding"/>
    <property type="evidence" value="ECO:0007669"/>
    <property type="project" value="UniProtKB-UniRule"/>
</dbReference>
<evidence type="ECO:0000256" key="6">
    <source>
        <dbReference type="PROSITE-ProRule" id="PRU01050"/>
    </source>
</evidence>
<gene>
    <name evidence="10" type="ORF">DICPUDRAFT_39284</name>
</gene>
<dbReference type="NCBIfam" id="TIGR00436">
    <property type="entry name" value="era"/>
    <property type="match status" value="1"/>
</dbReference>
<evidence type="ECO:0000259" key="8">
    <source>
        <dbReference type="PROSITE" id="PS50823"/>
    </source>
</evidence>
<organism evidence="10 11">
    <name type="scientific">Dictyostelium purpureum</name>
    <name type="common">Slime mold</name>
    <dbReference type="NCBI Taxonomy" id="5786"/>
    <lineage>
        <taxon>Eukaryota</taxon>
        <taxon>Amoebozoa</taxon>
        <taxon>Evosea</taxon>
        <taxon>Eumycetozoa</taxon>
        <taxon>Dictyostelia</taxon>
        <taxon>Dictyosteliales</taxon>
        <taxon>Dictyosteliaceae</taxon>
        <taxon>Dictyostelium</taxon>
    </lineage>
</organism>
<dbReference type="eggNOG" id="KOG1423">
    <property type="taxonomic scope" value="Eukaryota"/>
</dbReference>
<dbReference type="InterPro" id="IPR015946">
    <property type="entry name" value="KH_dom-like_a/b"/>
</dbReference>
<dbReference type="AlphaFoldDB" id="F0ZW32"/>